<protein>
    <submittedName>
        <fullName evidence="1">Uncharacterized protein</fullName>
    </submittedName>
</protein>
<dbReference type="HOGENOM" id="CLU_044484_2_2_1"/>
<dbReference type="InParanoid" id="S8EXF5"/>
<dbReference type="EMBL" id="KE504241">
    <property type="protein sequence ID" value="EPS94215.1"/>
    <property type="molecule type" value="Genomic_DNA"/>
</dbReference>
<sequence>MPAHLARLWRILVSESAHLVWRMRCERVIGHDGEEDWQHTTEAVTTRWFAALNARLRQDAAGTGNQYGKIALKKGKVLRTWELLLDEEPALPRDWTRLRRVLVGMDPKLADEASPVERSDGEWL</sequence>
<dbReference type="OrthoDB" id="3031569at2759"/>
<dbReference type="Proteomes" id="UP000015241">
    <property type="component" value="Unassembled WGS sequence"/>
</dbReference>
<organism evidence="1 2">
    <name type="scientific">Fomitopsis schrenkii</name>
    <name type="common">Brown rot fungus</name>
    <dbReference type="NCBI Taxonomy" id="2126942"/>
    <lineage>
        <taxon>Eukaryota</taxon>
        <taxon>Fungi</taxon>
        <taxon>Dikarya</taxon>
        <taxon>Basidiomycota</taxon>
        <taxon>Agaricomycotina</taxon>
        <taxon>Agaricomycetes</taxon>
        <taxon>Polyporales</taxon>
        <taxon>Fomitopsis</taxon>
    </lineage>
</organism>
<evidence type="ECO:0000313" key="1">
    <source>
        <dbReference type="EMBL" id="EPS94215.1"/>
    </source>
</evidence>
<keyword evidence="2" id="KW-1185">Reference proteome</keyword>
<accession>S8EXF5</accession>
<reference evidence="1 2" key="1">
    <citation type="journal article" date="2012" name="Science">
        <title>The Paleozoic origin of enzymatic lignin decomposition reconstructed from 31 fungal genomes.</title>
        <authorList>
            <person name="Floudas D."/>
            <person name="Binder M."/>
            <person name="Riley R."/>
            <person name="Barry K."/>
            <person name="Blanchette R.A."/>
            <person name="Henrissat B."/>
            <person name="Martinez A.T."/>
            <person name="Otillar R."/>
            <person name="Spatafora J.W."/>
            <person name="Yadav J.S."/>
            <person name="Aerts A."/>
            <person name="Benoit I."/>
            <person name="Boyd A."/>
            <person name="Carlson A."/>
            <person name="Copeland A."/>
            <person name="Coutinho P.M."/>
            <person name="de Vries R.P."/>
            <person name="Ferreira P."/>
            <person name="Findley K."/>
            <person name="Foster B."/>
            <person name="Gaskell J."/>
            <person name="Glotzer D."/>
            <person name="Gorecki P."/>
            <person name="Heitman J."/>
            <person name="Hesse C."/>
            <person name="Hori C."/>
            <person name="Igarashi K."/>
            <person name="Jurgens J.A."/>
            <person name="Kallen N."/>
            <person name="Kersten P."/>
            <person name="Kohler A."/>
            <person name="Kuees U."/>
            <person name="Kumar T.K.A."/>
            <person name="Kuo A."/>
            <person name="LaButti K."/>
            <person name="Larrondo L.F."/>
            <person name="Lindquist E."/>
            <person name="Ling A."/>
            <person name="Lombard V."/>
            <person name="Lucas S."/>
            <person name="Lundell T."/>
            <person name="Martin R."/>
            <person name="McLaughlin D.J."/>
            <person name="Morgenstern I."/>
            <person name="Morin E."/>
            <person name="Murat C."/>
            <person name="Nagy L.G."/>
            <person name="Nolan M."/>
            <person name="Ohm R.A."/>
            <person name="Patyshakuliyeva A."/>
            <person name="Rokas A."/>
            <person name="Ruiz-Duenas F.J."/>
            <person name="Sabat G."/>
            <person name="Salamov A."/>
            <person name="Samejima M."/>
            <person name="Schmutz J."/>
            <person name="Slot J.C."/>
            <person name="St John F."/>
            <person name="Stenlid J."/>
            <person name="Sun H."/>
            <person name="Sun S."/>
            <person name="Syed K."/>
            <person name="Tsang A."/>
            <person name="Wiebenga A."/>
            <person name="Young D."/>
            <person name="Pisabarro A."/>
            <person name="Eastwood D.C."/>
            <person name="Martin F."/>
            <person name="Cullen D."/>
            <person name="Grigoriev I.V."/>
            <person name="Hibbett D.S."/>
        </authorList>
    </citation>
    <scope>NUCLEOTIDE SEQUENCE</scope>
    <source>
        <strain evidence="2">FP-58527</strain>
    </source>
</reference>
<gene>
    <name evidence="1" type="ORF">FOMPIDRAFT_63808</name>
</gene>
<name>S8EXF5_FOMSC</name>
<dbReference type="AlphaFoldDB" id="S8EXF5"/>
<proteinExistence type="predicted"/>
<evidence type="ECO:0000313" key="2">
    <source>
        <dbReference type="Proteomes" id="UP000015241"/>
    </source>
</evidence>